<dbReference type="NCBIfam" id="TIGR01634">
    <property type="entry name" value="tail_P2_I"/>
    <property type="match status" value="1"/>
</dbReference>
<proteinExistence type="predicted"/>
<name>A0A6N2Z557_9FIRM</name>
<dbReference type="Pfam" id="PF09684">
    <property type="entry name" value="Tail_P2_I"/>
    <property type="match status" value="1"/>
</dbReference>
<dbReference type="InterPro" id="IPR006521">
    <property type="entry name" value="Tail_protein_I"/>
</dbReference>
<gene>
    <name evidence="1" type="ORF">VRLFYP33_00418</name>
</gene>
<protein>
    <submittedName>
        <fullName evidence="1">Phage tail protein (Tail_P2_I)</fullName>
    </submittedName>
</protein>
<evidence type="ECO:0000313" key="1">
    <source>
        <dbReference type="EMBL" id="VYT74231.1"/>
    </source>
</evidence>
<accession>A0A6N2Z557</accession>
<dbReference type="RefSeq" id="WP_156704075.1">
    <property type="nucleotide sequence ID" value="NZ_CACRUX010000012.1"/>
</dbReference>
<organism evidence="1">
    <name type="scientific">Veillonella ratti</name>
    <dbReference type="NCBI Taxonomy" id="103892"/>
    <lineage>
        <taxon>Bacteria</taxon>
        <taxon>Bacillati</taxon>
        <taxon>Bacillota</taxon>
        <taxon>Negativicutes</taxon>
        <taxon>Veillonellales</taxon>
        <taxon>Veillonellaceae</taxon>
        <taxon>Veillonella</taxon>
    </lineage>
</organism>
<dbReference type="AlphaFoldDB" id="A0A6N2Z557"/>
<dbReference type="EMBL" id="CACRUX010000012">
    <property type="protein sequence ID" value="VYT74231.1"/>
    <property type="molecule type" value="Genomic_DNA"/>
</dbReference>
<sequence>MLKLIETHLLDILPPNLASDPIISNAAKAIDAELTAVTQLSRTVLILARIDELPEDVIDLLAKQFKVDFYDANTPVERKRELVRTSIAWHRIKGTPDAVQQVVDTLIDGATVQEYWEYGGRPYFFKVGDIKGPLVSSRTIDATVRAIYVAKNTRSHLDGITFVRRPKAAARLSTASYVHKRIQVTPRTIGDSSGRASIKASTTVRIFKEVKIDGRLA</sequence>
<reference evidence="1" key="1">
    <citation type="submission" date="2019-11" db="EMBL/GenBank/DDBJ databases">
        <authorList>
            <person name="Feng L."/>
        </authorList>
    </citation>
    <scope>NUCLEOTIDE SEQUENCE</scope>
    <source>
        <strain evidence="1">VrattiLFYP33</strain>
    </source>
</reference>